<protein>
    <submittedName>
        <fullName evidence="3">Uncharacterized protein</fullName>
    </submittedName>
</protein>
<feature type="signal peptide" evidence="2">
    <location>
        <begin position="1"/>
        <end position="17"/>
    </location>
</feature>
<feature type="region of interest" description="Disordered" evidence="1">
    <location>
        <begin position="73"/>
        <end position="95"/>
    </location>
</feature>
<name>A0A9P0C3Y5_CHRIL</name>
<proteinExistence type="predicted"/>
<feature type="chain" id="PRO_5040105155" evidence="2">
    <location>
        <begin position="18"/>
        <end position="95"/>
    </location>
</feature>
<dbReference type="Proteomes" id="UP001154114">
    <property type="component" value="Chromosome 9"/>
</dbReference>
<gene>
    <name evidence="3" type="ORF">CINC_LOCUS12920</name>
</gene>
<evidence type="ECO:0000256" key="1">
    <source>
        <dbReference type="SAM" id="MobiDB-lite"/>
    </source>
</evidence>
<reference evidence="3" key="1">
    <citation type="submission" date="2021-12" db="EMBL/GenBank/DDBJ databases">
        <authorList>
            <person name="King R."/>
        </authorList>
    </citation>
    <scope>NUCLEOTIDE SEQUENCE</scope>
</reference>
<dbReference type="EMBL" id="LR824012">
    <property type="protein sequence ID" value="CAH0628643.1"/>
    <property type="molecule type" value="Genomic_DNA"/>
</dbReference>
<accession>A0A9P0C3Y5</accession>
<evidence type="ECO:0000313" key="4">
    <source>
        <dbReference type="Proteomes" id="UP001154114"/>
    </source>
</evidence>
<dbReference type="AlphaFoldDB" id="A0A9P0C3Y5"/>
<feature type="compositionally biased region" description="Acidic residues" evidence="1">
    <location>
        <begin position="84"/>
        <end position="95"/>
    </location>
</feature>
<sequence>MKSVVLVLAMSVAATAATHSGAALYESSPDELLLYLYDVVLTSHMMDPLNDQGNNGVLNLDNMPCPAYHSRVTKNSPCVPNNPEYEEYDENNGVE</sequence>
<evidence type="ECO:0000313" key="3">
    <source>
        <dbReference type="EMBL" id="CAH0628643.1"/>
    </source>
</evidence>
<evidence type="ECO:0000256" key="2">
    <source>
        <dbReference type="SAM" id="SignalP"/>
    </source>
</evidence>
<keyword evidence="4" id="KW-1185">Reference proteome</keyword>
<organism evidence="3 4">
    <name type="scientific">Chrysodeixis includens</name>
    <name type="common">Soybean looper</name>
    <name type="synonym">Pseudoplusia includens</name>
    <dbReference type="NCBI Taxonomy" id="689277"/>
    <lineage>
        <taxon>Eukaryota</taxon>
        <taxon>Metazoa</taxon>
        <taxon>Ecdysozoa</taxon>
        <taxon>Arthropoda</taxon>
        <taxon>Hexapoda</taxon>
        <taxon>Insecta</taxon>
        <taxon>Pterygota</taxon>
        <taxon>Neoptera</taxon>
        <taxon>Endopterygota</taxon>
        <taxon>Lepidoptera</taxon>
        <taxon>Glossata</taxon>
        <taxon>Ditrysia</taxon>
        <taxon>Noctuoidea</taxon>
        <taxon>Noctuidae</taxon>
        <taxon>Plusiinae</taxon>
        <taxon>Chrysodeixis</taxon>
    </lineage>
</organism>
<keyword evidence="2" id="KW-0732">Signal</keyword>